<dbReference type="Gene3D" id="3.40.50.10490">
    <property type="entry name" value="Glucose-6-phosphate isomerase like protein, domain 1"/>
    <property type="match status" value="1"/>
</dbReference>
<dbReference type="PANTHER" id="PTHR30390">
    <property type="entry name" value="SEDOHEPTULOSE 7-PHOSPHATE ISOMERASE / DNAA INITIATOR-ASSOCIATING FACTOR FOR REPLICATION INITIATION"/>
    <property type="match status" value="1"/>
</dbReference>
<organism evidence="2 3">
    <name type="scientific">Candidatus Fimimorpha faecalis</name>
    <dbReference type="NCBI Taxonomy" id="2840824"/>
    <lineage>
        <taxon>Bacteria</taxon>
        <taxon>Bacillati</taxon>
        <taxon>Bacillota</taxon>
        <taxon>Clostridia</taxon>
        <taxon>Eubacteriales</taxon>
        <taxon>Candidatus Fimimorpha</taxon>
    </lineage>
</organism>
<dbReference type="Proteomes" id="UP000824201">
    <property type="component" value="Unassembled WGS sequence"/>
</dbReference>
<gene>
    <name evidence="2" type="ORF">IAC96_08310</name>
</gene>
<dbReference type="EMBL" id="DVHN01000105">
    <property type="protein sequence ID" value="HIR88935.1"/>
    <property type="molecule type" value="Genomic_DNA"/>
</dbReference>
<accession>A0A9D1JDL6</accession>
<dbReference type="PROSITE" id="PS51464">
    <property type="entry name" value="SIS"/>
    <property type="match status" value="1"/>
</dbReference>
<feature type="domain" description="SIS" evidence="1">
    <location>
        <begin position="30"/>
        <end position="188"/>
    </location>
</feature>
<evidence type="ECO:0000259" key="1">
    <source>
        <dbReference type="PROSITE" id="PS51464"/>
    </source>
</evidence>
<proteinExistence type="predicted"/>
<dbReference type="SUPFAM" id="SSF53697">
    <property type="entry name" value="SIS domain"/>
    <property type="match status" value="1"/>
</dbReference>
<dbReference type="GO" id="GO:1901135">
    <property type="term" value="P:carbohydrate derivative metabolic process"/>
    <property type="evidence" value="ECO:0007669"/>
    <property type="project" value="InterPro"/>
</dbReference>
<dbReference type="PANTHER" id="PTHR30390:SF8">
    <property type="entry name" value="SUGAR ISOMERASE (SIS)"/>
    <property type="match status" value="1"/>
</dbReference>
<dbReference type="InterPro" id="IPR035461">
    <property type="entry name" value="GmhA/DiaA"/>
</dbReference>
<dbReference type="InterPro" id="IPR001347">
    <property type="entry name" value="SIS_dom"/>
</dbReference>
<reference evidence="2" key="1">
    <citation type="submission" date="2020-10" db="EMBL/GenBank/DDBJ databases">
        <authorList>
            <person name="Gilroy R."/>
        </authorList>
    </citation>
    <scope>NUCLEOTIDE SEQUENCE</scope>
    <source>
        <strain evidence="2">ChiW13-3771</strain>
    </source>
</reference>
<comment type="caution">
    <text evidence="2">The sequence shown here is derived from an EMBL/GenBank/DDBJ whole genome shotgun (WGS) entry which is preliminary data.</text>
</comment>
<reference evidence="2" key="2">
    <citation type="journal article" date="2021" name="PeerJ">
        <title>Extensive microbial diversity within the chicken gut microbiome revealed by metagenomics and culture.</title>
        <authorList>
            <person name="Gilroy R."/>
            <person name="Ravi A."/>
            <person name="Getino M."/>
            <person name="Pursley I."/>
            <person name="Horton D.L."/>
            <person name="Alikhan N.F."/>
            <person name="Baker D."/>
            <person name="Gharbi K."/>
            <person name="Hall N."/>
            <person name="Watson M."/>
            <person name="Adriaenssens E.M."/>
            <person name="Foster-Nyarko E."/>
            <person name="Jarju S."/>
            <person name="Secka A."/>
            <person name="Antonio M."/>
            <person name="Oren A."/>
            <person name="Chaudhuri R.R."/>
            <person name="La Ragione R."/>
            <person name="Hildebrand F."/>
            <person name="Pallen M.J."/>
        </authorList>
    </citation>
    <scope>NUCLEOTIDE SEQUENCE</scope>
    <source>
        <strain evidence="2">ChiW13-3771</strain>
    </source>
</reference>
<name>A0A9D1JDL6_9FIRM</name>
<dbReference type="CDD" id="cd05006">
    <property type="entry name" value="SIS_GmhA"/>
    <property type="match status" value="1"/>
</dbReference>
<evidence type="ECO:0000313" key="3">
    <source>
        <dbReference type="Proteomes" id="UP000824201"/>
    </source>
</evidence>
<evidence type="ECO:0000313" key="2">
    <source>
        <dbReference type="EMBL" id="HIR88935.1"/>
    </source>
</evidence>
<dbReference type="Pfam" id="PF13580">
    <property type="entry name" value="SIS_2"/>
    <property type="match status" value="1"/>
</dbReference>
<protein>
    <submittedName>
        <fullName evidence="2">SIS domain-containing protein</fullName>
    </submittedName>
</protein>
<dbReference type="AlphaFoldDB" id="A0A9D1JDL6"/>
<dbReference type="InterPro" id="IPR050099">
    <property type="entry name" value="SIS_GmhA/DiaA_subfam"/>
</dbReference>
<sequence>MLNYINYIKKYLELEKNTLDKLNLEEINEAMNALKSARERSANIYIFGNGGSAATASHFVCDFNKGANLLGQPRFRFQCLSDNTPIITAISNDIAYEDIFVYQLNQILKKEDLIIAISGSGNSKNIVKALQYAKEIGTEIIGITGYSGGEVRKLADYHLHVPLDDMQIAEDIHMIFDHMIMKIFCYTE</sequence>
<dbReference type="InterPro" id="IPR046348">
    <property type="entry name" value="SIS_dom_sf"/>
</dbReference>
<dbReference type="GO" id="GO:0097367">
    <property type="term" value="F:carbohydrate derivative binding"/>
    <property type="evidence" value="ECO:0007669"/>
    <property type="project" value="InterPro"/>
</dbReference>